<dbReference type="Gene3D" id="2.40.160.170">
    <property type="match status" value="1"/>
</dbReference>
<name>A0ABP8HHK6_9BURK</name>
<organism evidence="2 3">
    <name type="scientific">Pigmentiphaga soli</name>
    <dbReference type="NCBI Taxonomy" id="1007095"/>
    <lineage>
        <taxon>Bacteria</taxon>
        <taxon>Pseudomonadati</taxon>
        <taxon>Pseudomonadota</taxon>
        <taxon>Betaproteobacteria</taxon>
        <taxon>Burkholderiales</taxon>
        <taxon>Alcaligenaceae</taxon>
        <taxon>Pigmentiphaga</taxon>
    </lineage>
</organism>
<sequence length="229" mass="24320">MAAKWMTVGVLAAASGAAATASAQEVYLKGGFLGLGVGYAQSVNERFGWHADLSTIGSPHRNRTSGDLTYAATLKANQAGAYVDWFPFANGFRVTAGLHVRKLAVEGDGTPDDDGTITVNDTTVPYGPGDDLRASVKFPDVAPYLGVGWGLNDTGRKGWGFVFDAGVTFGKPKTRISVSDALYARLDAAARAEGTTADAEIEAQRRQIADDADDFKVWPQVYVGVSYRF</sequence>
<feature type="signal peptide" evidence="1">
    <location>
        <begin position="1"/>
        <end position="23"/>
    </location>
</feature>
<feature type="chain" id="PRO_5046649537" description="Outer membrane protein beta-barrel domain-containing protein" evidence="1">
    <location>
        <begin position="24"/>
        <end position="229"/>
    </location>
</feature>
<proteinExistence type="predicted"/>
<dbReference type="EMBL" id="BAABFO010000022">
    <property type="protein sequence ID" value="GAA4339484.1"/>
    <property type="molecule type" value="Genomic_DNA"/>
</dbReference>
<evidence type="ECO:0000256" key="1">
    <source>
        <dbReference type="SAM" id="SignalP"/>
    </source>
</evidence>
<protein>
    <recommendedName>
        <fullName evidence="4">Outer membrane protein beta-barrel domain-containing protein</fullName>
    </recommendedName>
</protein>
<keyword evidence="1" id="KW-0732">Signal</keyword>
<comment type="caution">
    <text evidence="2">The sequence shown here is derived from an EMBL/GenBank/DDBJ whole genome shotgun (WGS) entry which is preliminary data.</text>
</comment>
<evidence type="ECO:0000313" key="2">
    <source>
        <dbReference type="EMBL" id="GAA4339484.1"/>
    </source>
</evidence>
<evidence type="ECO:0000313" key="3">
    <source>
        <dbReference type="Proteomes" id="UP001501671"/>
    </source>
</evidence>
<evidence type="ECO:0008006" key="4">
    <source>
        <dbReference type="Google" id="ProtNLM"/>
    </source>
</evidence>
<gene>
    <name evidence="2" type="ORF">GCM10023144_37810</name>
</gene>
<dbReference type="RefSeq" id="WP_345251443.1">
    <property type="nucleotide sequence ID" value="NZ_BAABFO010000022.1"/>
</dbReference>
<keyword evidence="3" id="KW-1185">Reference proteome</keyword>
<reference evidence="3" key="1">
    <citation type="journal article" date="2019" name="Int. J. Syst. Evol. Microbiol.">
        <title>The Global Catalogue of Microorganisms (GCM) 10K type strain sequencing project: providing services to taxonomists for standard genome sequencing and annotation.</title>
        <authorList>
            <consortium name="The Broad Institute Genomics Platform"/>
            <consortium name="The Broad Institute Genome Sequencing Center for Infectious Disease"/>
            <person name="Wu L."/>
            <person name="Ma J."/>
        </authorList>
    </citation>
    <scope>NUCLEOTIDE SEQUENCE [LARGE SCALE GENOMIC DNA]</scope>
    <source>
        <strain evidence="3">JCM 17666</strain>
    </source>
</reference>
<accession>A0ABP8HHK6</accession>
<dbReference type="Proteomes" id="UP001501671">
    <property type="component" value="Unassembled WGS sequence"/>
</dbReference>